<reference evidence="11 12" key="1">
    <citation type="journal article" date="2012" name="J. Bacteriol.">
        <title>Draft Genome Sequence of an Ammonia-Oxidizing Archaeon, "Candidatus Nitrosopumilus sediminis" AR2, from Svalbard in the Arctic Circle.</title>
        <authorList>
            <person name="Park S.J."/>
            <person name="Kim J.G."/>
            <person name="Jung M.Y."/>
            <person name="Kim S.J."/>
            <person name="Cha I.T."/>
            <person name="Ghai R."/>
            <person name="Martin-Cuadrado A.B."/>
            <person name="Rodriguez-Valera F."/>
            <person name="Rhee S.K."/>
        </authorList>
    </citation>
    <scope>NUCLEOTIDE SEQUENCE [LARGE SCALE GENOMIC DNA]</scope>
    <source>
        <strain evidence="11 12">AR2</strain>
    </source>
</reference>
<dbReference type="GO" id="GO:0033958">
    <property type="term" value="F:DNA-deoxyinosine glycosylase activity"/>
    <property type="evidence" value="ECO:0007669"/>
    <property type="project" value="InterPro"/>
</dbReference>
<sequence>MKTIQSLNKKIARCQKCPRLSVYIRDVAKNKVKRFKEEKYYGKPLSGFGDIKAKLLIVGLAPAAHGGNRTGRMFTGDSSGDWLAKVMYKHGFASIPTSHTADDGLFLYNAYITAAVRCAPPQNKPTREEMETCFGFLEQEKEILKNITTILCLGKIAYDATCKLYGVKPEKFGHGKLFKYKNFKILTSYHPSKQNTQTGRLSWTQWSAVFAKAKKLTKISD</sequence>
<accession>K0BAL8</accession>
<dbReference type="GO" id="GO:0004844">
    <property type="term" value="F:uracil DNA N-glycosylase activity"/>
    <property type="evidence" value="ECO:0007669"/>
    <property type="project" value="InterPro"/>
</dbReference>
<evidence type="ECO:0000256" key="4">
    <source>
        <dbReference type="ARBA" id="ARBA00022801"/>
    </source>
</evidence>
<evidence type="ECO:0000313" key="12">
    <source>
        <dbReference type="Proteomes" id="UP000006100"/>
    </source>
</evidence>
<keyword evidence="2" id="KW-0479">Metal-binding</keyword>
<protein>
    <recommendedName>
        <fullName evidence="9">Type-5 uracil-DNA glycosylase</fullName>
    </recommendedName>
</protein>
<dbReference type="RefSeq" id="WP_014964387.1">
    <property type="nucleotide sequence ID" value="NC_018656.1"/>
</dbReference>
<keyword evidence="1" id="KW-0004">4Fe-4S</keyword>
<feature type="domain" description="Uracil-DNA glycosylase-like" evidence="10">
    <location>
        <begin position="46"/>
        <end position="210"/>
    </location>
</feature>
<keyword evidence="4" id="KW-0378">Hydrolase</keyword>
<organism evidence="11 12">
    <name type="scientific">Candidatus Nitrosopumilus sediminis</name>
    <dbReference type="NCBI Taxonomy" id="1229909"/>
    <lineage>
        <taxon>Archaea</taxon>
        <taxon>Nitrososphaerota</taxon>
        <taxon>Nitrososphaeria</taxon>
        <taxon>Nitrosopumilales</taxon>
        <taxon>Nitrosopumilaceae</taxon>
        <taxon>Nitrosopumilus</taxon>
    </lineage>
</organism>
<dbReference type="Gene3D" id="3.40.470.10">
    <property type="entry name" value="Uracil-DNA glycosylase-like domain"/>
    <property type="match status" value="1"/>
</dbReference>
<dbReference type="Proteomes" id="UP000006100">
    <property type="component" value="Chromosome"/>
</dbReference>
<dbReference type="STRING" id="1229909.NSED_01015"/>
<evidence type="ECO:0000313" key="11">
    <source>
        <dbReference type="EMBL" id="AFS82015.1"/>
    </source>
</evidence>
<evidence type="ECO:0000256" key="1">
    <source>
        <dbReference type="ARBA" id="ARBA00022485"/>
    </source>
</evidence>
<dbReference type="CDD" id="cd10031">
    <property type="entry name" value="UDG-F5_TTUDGB_like"/>
    <property type="match status" value="1"/>
</dbReference>
<dbReference type="InterPro" id="IPR044147">
    <property type="entry name" value="UdgB-like"/>
</dbReference>
<keyword evidence="12" id="KW-1185">Reference proteome</keyword>
<dbReference type="SUPFAM" id="SSF52141">
    <property type="entry name" value="Uracil-DNA glycosylase-like"/>
    <property type="match status" value="1"/>
</dbReference>
<dbReference type="GO" id="GO:0006284">
    <property type="term" value="P:base-excision repair"/>
    <property type="evidence" value="ECO:0007669"/>
    <property type="project" value="InterPro"/>
</dbReference>
<evidence type="ECO:0000256" key="5">
    <source>
        <dbReference type="ARBA" id="ARBA00023004"/>
    </source>
</evidence>
<evidence type="ECO:0000256" key="8">
    <source>
        <dbReference type="ARBA" id="ARBA00023779"/>
    </source>
</evidence>
<evidence type="ECO:0000256" key="9">
    <source>
        <dbReference type="ARBA" id="ARBA00023887"/>
    </source>
</evidence>
<gene>
    <name evidence="11" type="ORF">NSED_01015</name>
</gene>
<dbReference type="SMART" id="SM00986">
    <property type="entry name" value="UDG"/>
    <property type="match status" value="1"/>
</dbReference>
<keyword evidence="3" id="KW-0227">DNA damage</keyword>
<comment type="similarity">
    <text evidence="8">Belongs to the uracil-DNA glycosylase (UDG) superfamily. Type 5 (UDGb) family.</text>
</comment>
<dbReference type="HOGENOM" id="CLU_083279_0_0_2"/>
<dbReference type="AlphaFoldDB" id="K0BAL8"/>
<dbReference type="SMART" id="SM00987">
    <property type="entry name" value="UreE_C"/>
    <property type="match status" value="1"/>
</dbReference>
<dbReference type="PATRIC" id="fig|1229909.8.peg.212"/>
<keyword evidence="5" id="KW-0408">Iron</keyword>
<dbReference type="InterPro" id="IPR051536">
    <property type="entry name" value="UDG_Type-4/5"/>
</dbReference>
<keyword evidence="6" id="KW-0411">Iron-sulfur</keyword>
<dbReference type="GO" id="GO:0051539">
    <property type="term" value="F:4 iron, 4 sulfur cluster binding"/>
    <property type="evidence" value="ECO:0007669"/>
    <property type="project" value="UniProtKB-KW"/>
</dbReference>
<evidence type="ECO:0000256" key="2">
    <source>
        <dbReference type="ARBA" id="ARBA00022723"/>
    </source>
</evidence>
<evidence type="ECO:0000256" key="6">
    <source>
        <dbReference type="ARBA" id="ARBA00023014"/>
    </source>
</evidence>
<dbReference type="PANTHER" id="PTHR33693">
    <property type="entry name" value="TYPE-5 URACIL-DNA GLYCOSYLASE"/>
    <property type="match status" value="1"/>
</dbReference>
<evidence type="ECO:0000256" key="7">
    <source>
        <dbReference type="ARBA" id="ARBA00023204"/>
    </source>
</evidence>
<dbReference type="InterPro" id="IPR005122">
    <property type="entry name" value="Uracil-DNA_glycosylase-like"/>
</dbReference>
<evidence type="ECO:0000256" key="3">
    <source>
        <dbReference type="ARBA" id="ARBA00022763"/>
    </source>
</evidence>
<dbReference type="Pfam" id="PF03167">
    <property type="entry name" value="UDG"/>
    <property type="match status" value="1"/>
</dbReference>
<dbReference type="KEGG" id="nir:NSED_01015"/>
<dbReference type="EMBL" id="CP003843">
    <property type="protein sequence ID" value="AFS82015.1"/>
    <property type="molecule type" value="Genomic_DNA"/>
</dbReference>
<dbReference type="PANTHER" id="PTHR33693:SF3">
    <property type="entry name" value="TYPE-5 URACIL-DNA GLYCOSYLASE"/>
    <property type="match status" value="1"/>
</dbReference>
<dbReference type="GO" id="GO:0046872">
    <property type="term" value="F:metal ion binding"/>
    <property type="evidence" value="ECO:0007669"/>
    <property type="project" value="UniProtKB-KW"/>
</dbReference>
<dbReference type="OrthoDB" id="8612at2157"/>
<name>K0BAL8_9ARCH</name>
<dbReference type="InterPro" id="IPR036895">
    <property type="entry name" value="Uracil-DNA_glycosylase-like_sf"/>
</dbReference>
<dbReference type="GeneID" id="13698077"/>
<evidence type="ECO:0000259" key="10">
    <source>
        <dbReference type="SMART" id="SM00986"/>
    </source>
</evidence>
<keyword evidence="7" id="KW-0234">DNA repair</keyword>
<proteinExistence type="inferred from homology"/>
<dbReference type="eggNOG" id="arCOG00905">
    <property type="taxonomic scope" value="Archaea"/>
</dbReference>